<keyword evidence="2" id="KW-1185">Reference proteome</keyword>
<dbReference type="Proteomes" id="UP000427906">
    <property type="component" value="Chromosome"/>
</dbReference>
<proteinExistence type="predicted"/>
<sequence>MIRAVFAFWRRSSDRFPSLAMGPAAVILILAAWLPSACTRFIPPEIQPDIPAERVKAALVTANTGLTGFRCVAKITLSEPNRPKQSFRAAVAGQLTDHLRIDMFAPFGGSAGTVSSDGNHLFLVAYPSRDYHKKRIGNGSLRRIIKVDVTVGDLLELLVGRIPLDTALSARLIPDDGATRTRLALIDRWGRTRQEITLDEALHPVRAVWFDVHHHPIRSLVVSGRQTIDGFVLPSQIDLSAESGQRVSVALQRYEANVRFDESLFKLDPPPS</sequence>
<dbReference type="RefSeq" id="WP_155315453.1">
    <property type="nucleotide sequence ID" value="NZ_AP021874.1"/>
</dbReference>
<evidence type="ECO:0000313" key="2">
    <source>
        <dbReference type="Proteomes" id="UP000427906"/>
    </source>
</evidence>
<reference evidence="1 2" key="1">
    <citation type="submission" date="2019-11" db="EMBL/GenBank/DDBJ databases">
        <title>Comparative genomics of hydrocarbon-degrading Desulfosarcina strains.</title>
        <authorList>
            <person name="Watanabe M."/>
            <person name="Kojima H."/>
            <person name="Fukui M."/>
        </authorList>
    </citation>
    <scope>NUCLEOTIDE SEQUENCE [LARGE SCALE GENOMIC DNA]</scope>
    <source>
        <strain evidence="1 2">PL12</strain>
    </source>
</reference>
<evidence type="ECO:0000313" key="1">
    <source>
        <dbReference type="EMBL" id="BBO67168.1"/>
    </source>
</evidence>
<gene>
    <name evidence="1" type="ORF">DSCA_10980</name>
</gene>
<evidence type="ECO:0008006" key="3">
    <source>
        <dbReference type="Google" id="ProtNLM"/>
    </source>
</evidence>
<accession>A0A5K7YDE9</accession>
<dbReference type="EMBL" id="AP021874">
    <property type="protein sequence ID" value="BBO67168.1"/>
    <property type="molecule type" value="Genomic_DNA"/>
</dbReference>
<dbReference type="AlphaFoldDB" id="A0A5K7YDE9"/>
<protein>
    <recommendedName>
        <fullName evidence="3">Outer-membrane lipoprotein LolB</fullName>
    </recommendedName>
</protein>
<name>A0A5K7YDE9_9BACT</name>
<dbReference type="OrthoDB" id="5422303at2"/>
<organism evidence="1 2">
    <name type="scientific">Desulfosarcina alkanivorans</name>
    <dbReference type="NCBI Taxonomy" id="571177"/>
    <lineage>
        <taxon>Bacteria</taxon>
        <taxon>Pseudomonadati</taxon>
        <taxon>Thermodesulfobacteriota</taxon>
        <taxon>Desulfobacteria</taxon>
        <taxon>Desulfobacterales</taxon>
        <taxon>Desulfosarcinaceae</taxon>
        <taxon>Desulfosarcina</taxon>
    </lineage>
</organism>
<dbReference type="KEGG" id="dalk:DSCA_10980"/>